<evidence type="ECO:0000256" key="1">
    <source>
        <dbReference type="SAM" id="MobiDB-lite"/>
    </source>
</evidence>
<accession>A0ABV0XTT2</accession>
<name>A0ABV0XTT2_9TELE</name>
<sequence>MSEMMKQKTLEGSVWSPPYLQHQHQNWNRYKTAKISVSRSGLEPGTAALRTDDSIYGSLTLLLRHEPHFNLFPVHQILVIKEEVPHDWSTSLEQQNSEFPFIKEEDEQLWISQEQKQLIVKSEDEEKPPLSEFQLLKTEVDRETEAPTSCLAEHMQAEPDDEDCGGPQPERNSEPVCSSKQSRMKVLNRDEETKLCSKPK</sequence>
<organism evidence="2 3">
    <name type="scientific">Ameca splendens</name>
    <dbReference type="NCBI Taxonomy" id="208324"/>
    <lineage>
        <taxon>Eukaryota</taxon>
        <taxon>Metazoa</taxon>
        <taxon>Chordata</taxon>
        <taxon>Craniata</taxon>
        <taxon>Vertebrata</taxon>
        <taxon>Euteleostomi</taxon>
        <taxon>Actinopterygii</taxon>
        <taxon>Neopterygii</taxon>
        <taxon>Teleostei</taxon>
        <taxon>Neoteleostei</taxon>
        <taxon>Acanthomorphata</taxon>
        <taxon>Ovalentaria</taxon>
        <taxon>Atherinomorphae</taxon>
        <taxon>Cyprinodontiformes</taxon>
        <taxon>Goodeidae</taxon>
        <taxon>Ameca</taxon>
    </lineage>
</organism>
<gene>
    <name evidence="2" type="ORF">AMECASPLE_026335</name>
</gene>
<dbReference type="EMBL" id="JAHRIP010012082">
    <property type="protein sequence ID" value="MEQ2284904.1"/>
    <property type="molecule type" value="Genomic_DNA"/>
</dbReference>
<evidence type="ECO:0000313" key="3">
    <source>
        <dbReference type="Proteomes" id="UP001469553"/>
    </source>
</evidence>
<evidence type="ECO:0000313" key="2">
    <source>
        <dbReference type="EMBL" id="MEQ2284904.1"/>
    </source>
</evidence>
<feature type="region of interest" description="Disordered" evidence="1">
    <location>
        <begin position="138"/>
        <end position="200"/>
    </location>
</feature>
<reference evidence="2 3" key="1">
    <citation type="submission" date="2021-06" db="EMBL/GenBank/DDBJ databases">
        <authorList>
            <person name="Palmer J.M."/>
        </authorList>
    </citation>
    <scope>NUCLEOTIDE SEQUENCE [LARGE SCALE GENOMIC DNA]</scope>
    <source>
        <strain evidence="2 3">AS_MEX2019</strain>
        <tissue evidence="2">Muscle</tissue>
    </source>
</reference>
<feature type="compositionally biased region" description="Basic and acidic residues" evidence="1">
    <location>
        <begin position="187"/>
        <end position="200"/>
    </location>
</feature>
<dbReference type="Proteomes" id="UP001469553">
    <property type="component" value="Unassembled WGS sequence"/>
</dbReference>
<protein>
    <submittedName>
        <fullName evidence="2">Uncharacterized protein</fullName>
    </submittedName>
</protein>
<proteinExistence type="predicted"/>
<keyword evidence="3" id="KW-1185">Reference proteome</keyword>
<feature type="non-terminal residue" evidence="2">
    <location>
        <position position="200"/>
    </location>
</feature>
<comment type="caution">
    <text evidence="2">The sequence shown here is derived from an EMBL/GenBank/DDBJ whole genome shotgun (WGS) entry which is preliminary data.</text>
</comment>